<evidence type="ECO:0000256" key="1">
    <source>
        <dbReference type="ARBA" id="ARBA00005964"/>
    </source>
</evidence>
<dbReference type="PROSITE" id="PS00941">
    <property type="entry name" value="CARBOXYLESTERASE_B_2"/>
    <property type="match status" value="1"/>
</dbReference>
<sequence length="213" mass="22889">MQLLSLRALLIIYTATSDALKTPKAESPSGTFYGNSSISTLDQFLGIPYAEPPIGNLRFSDPKPLPSNSSHVYNASSYGPGCPQLSIYEEYNGLSEDCLTLNIIRPTAIKNHSSLPVLFFIHGGANLNGQSIFYNGTALVQHSISIDEPIIYVGINYRLGGFGFLNNPTFLAAGVTNLGLKDQYLALKWVHDNIKGFGGDPGKVIIFGESSGA</sequence>
<dbReference type="AlphaFoldDB" id="A0A6A6UIB5"/>
<evidence type="ECO:0000313" key="6">
    <source>
        <dbReference type="Proteomes" id="UP000799302"/>
    </source>
</evidence>
<dbReference type="Gene3D" id="3.40.50.1820">
    <property type="entry name" value="alpha/beta hydrolase"/>
    <property type="match status" value="1"/>
</dbReference>
<proteinExistence type="inferred from homology"/>
<keyword evidence="2 3" id="KW-0378">Hydrolase</keyword>
<dbReference type="OrthoDB" id="408631at2759"/>
<dbReference type="InterPro" id="IPR019819">
    <property type="entry name" value="Carboxylesterase_B_CS"/>
</dbReference>
<name>A0A6A6UIB5_9PEZI</name>
<feature type="signal peptide" evidence="3">
    <location>
        <begin position="1"/>
        <end position="19"/>
    </location>
</feature>
<dbReference type="GO" id="GO:0016787">
    <property type="term" value="F:hydrolase activity"/>
    <property type="evidence" value="ECO:0007669"/>
    <property type="project" value="UniProtKB-KW"/>
</dbReference>
<dbReference type="SUPFAM" id="SSF53474">
    <property type="entry name" value="alpha/beta-Hydrolases"/>
    <property type="match status" value="1"/>
</dbReference>
<dbReference type="InterPro" id="IPR050309">
    <property type="entry name" value="Type-B_Carboxylest/Lipase"/>
</dbReference>
<dbReference type="InterPro" id="IPR002018">
    <property type="entry name" value="CarbesteraseB"/>
</dbReference>
<evidence type="ECO:0000256" key="3">
    <source>
        <dbReference type="RuleBase" id="RU361235"/>
    </source>
</evidence>
<dbReference type="Pfam" id="PF00135">
    <property type="entry name" value="COesterase"/>
    <property type="match status" value="1"/>
</dbReference>
<organism evidence="5 6">
    <name type="scientific">Microthyrium microscopicum</name>
    <dbReference type="NCBI Taxonomy" id="703497"/>
    <lineage>
        <taxon>Eukaryota</taxon>
        <taxon>Fungi</taxon>
        <taxon>Dikarya</taxon>
        <taxon>Ascomycota</taxon>
        <taxon>Pezizomycotina</taxon>
        <taxon>Dothideomycetes</taxon>
        <taxon>Dothideomycetes incertae sedis</taxon>
        <taxon>Microthyriales</taxon>
        <taxon>Microthyriaceae</taxon>
        <taxon>Microthyrium</taxon>
    </lineage>
</organism>
<accession>A0A6A6UIB5</accession>
<dbReference type="Proteomes" id="UP000799302">
    <property type="component" value="Unassembled WGS sequence"/>
</dbReference>
<feature type="non-terminal residue" evidence="5">
    <location>
        <position position="213"/>
    </location>
</feature>
<feature type="chain" id="PRO_5025707759" description="Carboxylic ester hydrolase" evidence="3">
    <location>
        <begin position="20"/>
        <end position="213"/>
    </location>
</feature>
<comment type="similarity">
    <text evidence="1 3">Belongs to the type-B carboxylesterase/lipase family.</text>
</comment>
<dbReference type="PANTHER" id="PTHR11559">
    <property type="entry name" value="CARBOXYLESTERASE"/>
    <property type="match status" value="1"/>
</dbReference>
<reference evidence="5" key="1">
    <citation type="journal article" date="2020" name="Stud. Mycol.">
        <title>101 Dothideomycetes genomes: a test case for predicting lifestyles and emergence of pathogens.</title>
        <authorList>
            <person name="Haridas S."/>
            <person name="Albert R."/>
            <person name="Binder M."/>
            <person name="Bloem J."/>
            <person name="Labutti K."/>
            <person name="Salamov A."/>
            <person name="Andreopoulos B."/>
            <person name="Baker S."/>
            <person name="Barry K."/>
            <person name="Bills G."/>
            <person name="Bluhm B."/>
            <person name="Cannon C."/>
            <person name="Castanera R."/>
            <person name="Culley D."/>
            <person name="Daum C."/>
            <person name="Ezra D."/>
            <person name="Gonzalez J."/>
            <person name="Henrissat B."/>
            <person name="Kuo A."/>
            <person name="Liang C."/>
            <person name="Lipzen A."/>
            <person name="Lutzoni F."/>
            <person name="Magnuson J."/>
            <person name="Mondo S."/>
            <person name="Nolan M."/>
            <person name="Ohm R."/>
            <person name="Pangilinan J."/>
            <person name="Park H.-J."/>
            <person name="Ramirez L."/>
            <person name="Alfaro M."/>
            <person name="Sun H."/>
            <person name="Tritt A."/>
            <person name="Yoshinaga Y."/>
            <person name="Zwiers L.-H."/>
            <person name="Turgeon B."/>
            <person name="Goodwin S."/>
            <person name="Spatafora J."/>
            <person name="Crous P."/>
            <person name="Grigoriev I."/>
        </authorList>
    </citation>
    <scope>NUCLEOTIDE SEQUENCE</scope>
    <source>
        <strain evidence="5">CBS 115976</strain>
    </source>
</reference>
<dbReference type="EMBL" id="MU004233">
    <property type="protein sequence ID" value="KAF2671193.1"/>
    <property type="molecule type" value="Genomic_DNA"/>
</dbReference>
<evidence type="ECO:0000256" key="2">
    <source>
        <dbReference type="ARBA" id="ARBA00022801"/>
    </source>
</evidence>
<keyword evidence="6" id="KW-1185">Reference proteome</keyword>
<dbReference type="InterPro" id="IPR029058">
    <property type="entry name" value="AB_hydrolase_fold"/>
</dbReference>
<dbReference type="EC" id="3.1.1.-" evidence="3"/>
<protein>
    <recommendedName>
        <fullName evidence="3">Carboxylic ester hydrolase</fullName>
        <ecNumber evidence="3">3.1.1.-</ecNumber>
    </recommendedName>
</protein>
<keyword evidence="3" id="KW-0732">Signal</keyword>
<gene>
    <name evidence="5" type="ORF">BT63DRAFT_371440</name>
</gene>
<feature type="domain" description="Carboxylesterase type B" evidence="4">
    <location>
        <begin position="30"/>
        <end position="213"/>
    </location>
</feature>
<dbReference type="InterPro" id="IPR019826">
    <property type="entry name" value="Carboxylesterase_B_AS"/>
</dbReference>
<evidence type="ECO:0000259" key="4">
    <source>
        <dbReference type="Pfam" id="PF00135"/>
    </source>
</evidence>
<dbReference type="PROSITE" id="PS00122">
    <property type="entry name" value="CARBOXYLESTERASE_B_1"/>
    <property type="match status" value="1"/>
</dbReference>
<evidence type="ECO:0000313" key="5">
    <source>
        <dbReference type="EMBL" id="KAF2671193.1"/>
    </source>
</evidence>